<comment type="caution">
    <text evidence="8">The sequence shown here is derived from an EMBL/GenBank/DDBJ whole genome shotgun (WGS) entry which is preliminary data.</text>
</comment>
<name>A0A841TFR6_9BACL</name>
<dbReference type="GO" id="GO:0004497">
    <property type="term" value="F:monooxygenase activity"/>
    <property type="evidence" value="ECO:0007669"/>
    <property type="project" value="UniProtKB-ARBA"/>
</dbReference>
<keyword evidence="3" id="KW-0560">Oxidoreductase</keyword>
<dbReference type="GO" id="GO:0016705">
    <property type="term" value="F:oxidoreductase activity, acting on paired donors, with incorporation or reduction of molecular oxygen"/>
    <property type="evidence" value="ECO:0007669"/>
    <property type="project" value="UniProtKB-ARBA"/>
</dbReference>
<reference evidence="8 9" key="1">
    <citation type="submission" date="2020-08" db="EMBL/GenBank/DDBJ databases">
        <title>Cohnella phylogeny.</title>
        <authorList>
            <person name="Dunlap C."/>
        </authorList>
    </citation>
    <scope>NUCLEOTIDE SEQUENCE [LARGE SCALE GENOMIC DNA]</scope>
    <source>
        <strain evidence="8 9">DSM 103658</strain>
    </source>
</reference>
<evidence type="ECO:0000256" key="5">
    <source>
        <dbReference type="ARBA" id="ARBA00023014"/>
    </source>
</evidence>
<gene>
    <name evidence="8" type="ORF">H4Q31_12190</name>
</gene>
<evidence type="ECO:0000256" key="4">
    <source>
        <dbReference type="ARBA" id="ARBA00023004"/>
    </source>
</evidence>
<dbReference type="PROSITE" id="PS51296">
    <property type="entry name" value="RIESKE"/>
    <property type="match status" value="1"/>
</dbReference>
<keyword evidence="6" id="KW-0534">Nitrate assimilation</keyword>
<dbReference type="Pfam" id="PF13806">
    <property type="entry name" value="Rieske_2"/>
    <property type="match status" value="1"/>
</dbReference>
<dbReference type="Proteomes" id="UP000574133">
    <property type="component" value="Unassembled WGS sequence"/>
</dbReference>
<proteinExistence type="predicted"/>
<evidence type="ECO:0000256" key="2">
    <source>
        <dbReference type="ARBA" id="ARBA00022723"/>
    </source>
</evidence>
<dbReference type="GO" id="GO:0042128">
    <property type="term" value="P:nitrate assimilation"/>
    <property type="evidence" value="ECO:0007669"/>
    <property type="project" value="UniProtKB-KW"/>
</dbReference>
<dbReference type="GO" id="GO:0051537">
    <property type="term" value="F:2 iron, 2 sulfur cluster binding"/>
    <property type="evidence" value="ECO:0007669"/>
    <property type="project" value="UniProtKB-KW"/>
</dbReference>
<keyword evidence="1" id="KW-0001">2Fe-2S</keyword>
<dbReference type="InterPro" id="IPR017941">
    <property type="entry name" value="Rieske_2Fe-2S"/>
</dbReference>
<feature type="domain" description="Rieske" evidence="7">
    <location>
        <begin position="2"/>
        <end position="98"/>
    </location>
</feature>
<sequence length="104" mass="11217">MLDAGKPDEYPIGLGREVRAGSLSVAVFRASGGRWYALENKTPHAKGGSLAEAIVSGDYLYCPVRDLKIALGSGEVQAPDTGQVRTFDIRVEDNRVRISIPKQS</sequence>
<keyword evidence="4" id="KW-0408">Iron</keyword>
<dbReference type="InterPro" id="IPR012748">
    <property type="entry name" value="Rieske-like_NirD"/>
</dbReference>
<keyword evidence="5" id="KW-0411">Iron-sulfur</keyword>
<accession>A0A841TFR6</accession>
<organism evidence="8 9">
    <name type="scientific">Cohnella lubricantis</name>
    <dbReference type="NCBI Taxonomy" id="2163172"/>
    <lineage>
        <taxon>Bacteria</taxon>
        <taxon>Bacillati</taxon>
        <taxon>Bacillota</taxon>
        <taxon>Bacilli</taxon>
        <taxon>Bacillales</taxon>
        <taxon>Paenibacillaceae</taxon>
        <taxon>Cohnella</taxon>
    </lineage>
</organism>
<dbReference type="EMBL" id="JACJVN010000048">
    <property type="protein sequence ID" value="MBB6678070.1"/>
    <property type="molecule type" value="Genomic_DNA"/>
</dbReference>
<protein>
    <submittedName>
        <fullName evidence="8">Nitrite reductase (NAD(P)H) small subunit</fullName>
    </submittedName>
</protein>
<dbReference type="GO" id="GO:0008942">
    <property type="term" value="F:nitrite reductase [NAD(P)H] activity"/>
    <property type="evidence" value="ECO:0007669"/>
    <property type="project" value="InterPro"/>
</dbReference>
<dbReference type="AlphaFoldDB" id="A0A841TFR6"/>
<keyword evidence="9" id="KW-1185">Reference proteome</keyword>
<evidence type="ECO:0000313" key="9">
    <source>
        <dbReference type="Proteomes" id="UP000574133"/>
    </source>
</evidence>
<dbReference type="SUPFAM" id="SSF50022">
    <property type="entry name" value="ISP domain"/>
    <property type="match status" value="1"/>
</dbReference>
<evidence type="ECO:0000256" key="1">
    <source>
        <dbReference type="ARBA" id="ARBA00022714"/>
    </source>
</evidence>
<evidence type="ECO:0000313" key="8">
    <source>
        <dbReference type="EMBL" id="MBB6678070.1"/>
    </source>
</evidence>
<evidence type="ECO:0000256" key="6">
    <source>
        <dbReference type="ARBA" id="ARBA00023063"/>
    </source>
</evidence>
<keyword evidence="2" id="KW-0479">Metal-binding</keyword>
<evidence type="ECO:0000259" key="7">
    <source>
        <dbReference type="PROSITE" id="PS51296"/>
    </source>
</evidence>
<dbReference type="InterPro" id="IPR036922">
    <property type="entry name" value="Rieske_2Fe-2S_sf"/>
</dbReference>
<dbReference type="GO" id="GO:0046872">
    <property type="term" value="F:metal ion binding"/>
    <property type="evidence" value="ECO:0007669"/>
    <property type="project" value="UniProtKB-KW"/>
</dbReference>
<dbReference type="Gene3D" id="2.102.10.10">
    <property type="entry name" value="Rieske [2Fe-2S] iron-sulphur domain"/>
    <property type="match status" value="1"/>
</dbReference>
<evidence type="ECO:0000256" key="3">
    <source>
        <dbReference type="ARBA" id="ARBA00023002"/>
    </source>
</evidence>